<reference evidence="1 2" key="1">
    <citation type="submission" date="2019-10" db="EMBL/GenBank/DDBJ databases">
        <title>Isolation and characterization of Methanoculleus sp. Wushi-C6 from a hot spring well.</title>
        <authorList>
            <person name="Chen S.-C."/>
            <person name="Lan Z.-H."/>
            <person name="You Y.-T."/>
            <person name="Lai M.-C."/>
        </authorList>
    </citation>
    <scope>NUCLEOTIDE SEQUENCE [LARGE SCALE GENOMIC DNA]</scope>
    <source>
        <strain evidence="1 2">Wushi-C6</strain>
    </source>
</reference>
<sequence length="152" mass="16474">MRTGTSFARDWQLIKVARSLRQHDVTGPLVRRLLTDASPPLTEQVAAIAGRLGAEDGTVLLARNEERFDPPTLMEGLLLMWGIPCEPVDTVDGGQAITIDGEGAGAAIRETFADVRIAVPYLTGYVRALQPDAVFEAGEGCRMTIRFPPRGK</sequence>
<dbReference type="RefSeq" id="WP_317065530.1">
    <property type="nucleotide sequence ID" value="NZ_WBKO01000002.1"/>
</dbReference>
<evidence type="ECO:0000313" key="1">
    <source>
        <dbReference type="EMBL" id="MDV2482442.1"/>
    </source>
</evidence>
<comment type="caution">
    <text evidence="1">The sequence shown here is derived from an EMBL/GenBank/DDBJ whole genome shotgun (WGS) entry which is preliminary data.</text>
</comment>
<dbReference type="Proteomes" id="UP001281203">
    <property type="component" value="Unassembled WGS sequence"/>
</dbReference>
<accession>A0ABU3X303</accession>
<gene>
    <name evidence="1" type="ORF">F8E02_10610</name>
</gene>
<proteinExistence type="predicted"/>
<keyword evidence="2" id="KW-1185">Reference proteome</keyword>
<protein>
    <submittedName>
        <fullName evidence="1">Uncharacterized protein</fullName>
    </submittedName>
</protein>
<name>A0ABU3X303_9EURY</name>
<organism evidence="1 2">
    <name type="scientific">Methanoculleus caldifontis</name>
    <dbReference type="NCBI Taxonomy" id="2651577"/>
    <lineage>
        <taxon>Archaea</taxon>
        <taxon>Methanobacteriati</taxon>
        <taxon>Methanobacteriota</taxon>
        <taxon>Stenosarchaea group</taxon>
        <taxon>Methanomicrobia</taxon>
        <taxon>Methanomicrobiales</taxon>
        <taxon>Methanomicrobiaceae</taxon>
        <taxon>Methanoculleus</taxon>
    </lineage>
</organism>
<evidence type="ECO:0000313" key="2">
    <source>
        <dbReference type="Proteomes" id="UP001281203"/>
    </source>
</evidence>
<dbReference type="EMBL" id="WBKO01000002">
    <property type="protein sequence ID" value="MDV2482442.1"/>
    <property type="molecule type" value="Genomic_DNA"/>
</dbReference>